<dbReference type="Proteomes" id="UP000233425">
    <property type="component" value="Unassembled WGS sequence"/>
</dbReference>
<dbReference type="InterPro" id="IPR049215">
    <property type="entry name" value="DUF6809"/>
</dbReference>
<dbReference type="Pfam" id="PF20648">
    <property type="entry name" value="DUF6809"/>
    <property type="match status" value="1"/>
</dbReference>
<evidence type="ECO:0000313" key="2">
    <source>
        <dbReference type="Proteomes" id="UP000233425"/>
    </source>
</evidence>
<comment type="caution">
    <text evidence="1">The sequence shown here is derived from an EMBL/GenBank/DDBJ whole genome shotgun (WGS) entry which is preliminary data.</text>
</comment>
<dbReference type="EMBL" id="NNSR01000029">
    <property type="protein sequence ID" value="PKD32183.1"/>
    <property type="molecule type" value="Genomic_DNA"/>
</dbReference>
<name>A0A2N0UYX3_9FIRM</name>
<proteinExistence type="predicted"/>
<dbReference type="AlphaFoldDB" id="A0A2N0UYX3"/>
<organism evidence="1 2">
    <name type="scientific">Ruminococcus bromii</name>
    <dbReference type="NCBI Taxonomy" id="40518"/>
    <lineage>
        <taxon>Bacteria</taxon>
        <taxon>Bacillati</taxon>
        <taxon>Bacillota</taxon>
        <taxon>Clostridia</taxon>
        <taxon>Eubacteriales</taxon>
        <taxon>Oscillospiraceae</taxon>
        <taxon>Ruminococcus</taxon>
    </lineage>
</organism>
<protein>
    <submittedName>
        <fullName evidence="1">Uncharacterized protein</fullName>
    </submittedName>
</protein>
<reference evidence="1" key="1">
    <citation type="journal article" date="2018" name="Environ. Microbiol.">
        <title>Sporulation capability and amylosome conservation among diverse human colonic and rumen isolates of the keystone starch-degrader Ruminococcus bromii.</title>
        <authorList>
            <person name="Mukhopadhya I."/>
            <person name="Morais S."/>
            <person name="Laverde-Gomez J."/>
            <person name="Sheridan P.O."/>
            <person name="Walker A.W."/>
            <person name="Kelly W."/>
            <person name="Klieve A.V."/>
            <person name="Ouwerkerk D."/>
            <person name="Duncan S.H."/>
            <person name="Louis P."/>
            <person name="Koropatkin N."/>
            <person name="Cockburn D."/>
            <person name="Kibler R."/>
            <person name="Cooper P.J."/>
            <person name="Sandoval C."/>
            <person name="Crost E."/>
            <person name="Juge N."/>
            <person name="Bayer E.A."/>
            <person name="Flint H.J."/>
        </authorList>
    </citation>
    <scope>NUCLEOTIDE SEQUENCE [LARGE SCALE GENOMIC DNA]</scope>
    <source>
        <strain evidence="1">ATCC 27255</strain>
    </source>
</reference>
<dbReference type="RefSeq" id="WP_101028640.1">
    <property type="nucleotide sequence ID" value="NZ_CABMMZ010000029.1"/>
</dbReference>
<evidence type="ECO:0000313" key="1">
    <source>
        <dbReference type="EMBL" id="PKD32183.1"/>
    </source>
</evidence>
<accession>A0A2N0UYX3</accession>
<keyword evidence="2" id="KW-1185">Reference proteome</keyword>
<sequence length="102" mass="11515">MKNIISELFYGNIDPQTRSYQKGSYIQKYMTILANAEEVLTKNLSGDDKKTFLSYANASNIVLGESELDSFIVGFRLGAQFTYDTFVSNTAPFTDFLKEEAE</sequence>
<gene>
    <name evidence="1" type="ORF">RBATCC27255_00548</name>
</gene>